<dbReference type="RefSeq" id="WP_203771157.1">
    <property type="nucleotide sequence ID" value="NZ_BAAABO010000002.1"/>
</dbReference>
<proteinExistence type="predicted"/>
<sequence>MSTIAQTPPARPVRSMTAPLNCSIFLTDIAGFGDPRRDDHDRLALRTALLRVLVESFGEAGLPWRRCRHQDRGDGLLTVVPPTISTTPLVDPLLPALAARLREHNGSADVPLRIRLRCALHVGPVLADGTGYPSASVIHTTRMLDSRPLRRALAVPGPDLAAMVSTSVYETVVRHLCEPAARDAFRPVRYRAKGVPISSWLYRGET</sequence>
<keyword evidence="2" id="KW-1185">Reference proteome</keyword>
<dbReference type="Proteomes" id="UP000609879">
    <property type="component" value="Unassembled WGS sequence"/>
</dbReference>
<name>A0ABQ3YBD7_9ACTN</name>
<accession>A0ABQ3YBD7</accession>
<reference evidence="1 2" key="1">
    <citation type="submission" date="2021-01" db="EMBL/GenBank/DDBJ databases">
        <title>Whole genome shotgun sequence of Actinoplanes deccanensis NBRC 13994.</title>
        <authorList>
            <person name="Komaki H."/>
            <person name="Tamura T."/>
        </authorList>
    </citation>
    <scope>NUCLEOTIDE SEQUENCE [LARGE SCALE GENOMIC DNA]</scope>
    <source>
        <strain evidence="1 2">NBRC 13994</strain>
    </source>
</reference>
<protein>
    <recommendedName>
        <fullName evidence="3">Guanylate cyclase domain-containing protein</fullName>
    </recommendedName>
</protein>
<evidence type="ECO:0000313" key="2">
    <source>
        <dbReference type="Proteomes" id="UP000609879"/>
    </source>
</evidence>
<evidence type="ECO:0000313" key="1">
    <source>
        <dbReference type="EMBL" id="GID77314.1"/>
    </source>
</evidence>
<comment type="caution">
    <text evidence="1">The sequence shown here is derived from an EMBL/GenBank/DDBJ whole genome shotgun (WGS) entry which is preliminary data.</text>
</comment>
<dbReference type="EMBL" id="BOMI01000117">
    <property type="protein sequence ID" value="GID77314.1"/>
    <property type="molecule type" value="Genomic_DNA"/>
</dbReference>
<organism evidence="1 2">
    <name type="scientific">Paractinoplanes deccanensis</name>
    <dbReference type="NCBI Taxonomy" id="113561"/>
    <lineage>
        <taxon>Bacteria</taxon>
        <taxon>Bacillati</taxon>
        <taxon>Actinomycetota</taxon>
        <taxon>Actinomycetes</taxon>
        <taxon>Micromonosporales</taxon>
        <taxon>Micromonosporaceae</taxon>
        <taxon>Paractinoplanes</taxon>
    </lineage>
</organism>
<evidence type="ECO:0008006" key="3">
    <source>
        <dbReference type="Google" id="ProtNLM"/>
    </source>
</evidence>
<gene>
    <name evidence="1" type="ORF">Ade02nite_59550</name>
</gene>